<dbReference type="OrthoDB" id="5374569at2759"/>
<feature type="region of interest" description="Disordered" evidence="1">
    <location>
        <begin position="209"/>
        <end position="286"/>
    </location>
</feature>
<feature type="region of interest" description="Disordered" evidence="1">
    <location>
        <begin position="158"/>
        <end position="180"/>
    </location>
</feature>
<name>A0A8K0TQQ5_9PEZI</name>
<gene>
    <name evidence="2" type="ORF">B0T11DRAFT_294129</name>
</gene>
<evidence type="ECO:0000256" key="1">
    <source>
        <dbReference type="SAM" id="MobiDB-lite"/>
    </source>
</evidence>
<keyword evidence="3" id="KW-1185">Reference proteome</keyword>
<reference evidence="2" key="1">
    <citation type="journal article" date="2021" name="Nat. Commun.">
        <title>Genetic determinants of endophytism in the Arabidopsis root mycobiome.</title>
        <authorList>
            <person name="Mesny F."/>
            <person name="Miyauchi S."/>
            <person name="Thiergart T."/>
            <person name="Pickel B."/>
            <person name="Atanasova L."/>
            <person name="Karlsson M."/>
            <person name="Huettel B."/>
            <person name="Barry K.W."/>
            <person name="Haridas S."/>
            <person name="Chen C."/>
            <person name="Bauer D."/>
            <person name="Andreopoulos W."/>
            <person name="Pangilinan J."/>
            <person name="LaButti K."/>
            <person name="Riley R."/>
            <person name="Lipzen A."/>
            <person name="Clum A."/>
            <person name="Drula E."/>
            <person name="Henrissat B."/>
            <person name="Kohler A."/>
            <person name="Grigoriev I.V."/>
            <person name="Martin F.M."/>
            <person name="Hacquard S."/>
        </authorList>
    </citation>
    <scope>NUCLEOTIDE SEQUENCE</scope>
    <source>
        <strain evidence="2">MPI-CAGE-AT-0016</strain>
    </source>
</reference>
<dbReference type="EMBL" id="JAGPXD010000001">
    <property type="protein sequence ID" value="KAH7376658.1"/>
    <property type="molecule type" value="Genomic_DNA"/>
</dbReference>
<proteinExistence type="predicted"/>
<organism evidence="2 3">
    <name type="scientific">Plectosphaerella cucumerina</name>
    <dbReference type="NCBI Taxonomy" id="40658"/>
    <lineage>
        <taxon>Eukaryota</taxon>
        <taxon>Fungi</taxon>
        <taxon>Dikarya</taxon>
        <taxon>Ascomycota</taxon>
        <taxon>Pezizomycotina</taxon>
        <taxon>Sordariomycetes</taxon>
        <taxon>Hypocreomycetidae</taxon>
        <taxon>Glomerellales</taxon>
        <taxon>Plectosphaerellaceae</taxon>
        <taxon>Plectosphaerella</taxon>
    </lineage>
</organism>
<feature type="compositionally biased region" description="Low complexity" evidence="1">
    <location>
        <begin position="216"/>
        <end position="243"/>
    </location>
</feature>
<evidence type="ECO:0000313" key="3">
    <source>
        <dbReference type="Proteomes" id="UP000813385"/>
    </source>
</evidence>
<feature type="compositionally biased region" description="Acidic residues" evidence="1">
    <location>
        <begin position="250"/>
        <end position="263"/>
    </location>
</feature>
<dbReference type="Proteomes" id="UP000813385">
    <property type="component" value="Unassembled WGS sequence"/>
</dbReference>
<comment type="caution">
    <text evidence="2">The sequence shown here is derived from an EMBL/GenBank/DDBJ whole genome shotgun (WGS) entry which is preliminary data.</text>
</comment>
<evidence type="ECO:0000313" key="2">
    <source>
        <dbReference type="EMBL" id="KAH7376658.1"/>
    </source>
</evidence>
<feature type="region of interest" description="Disordered" evidence="1">
    <location>
        <begin position="1"/>
        <end position="79"/>
    </location>
</feature>
<accession>A0A8K0TQQ5</accession>
<feature type="compositionally biased region" description="Polar residues" evidence="1">
    <location>
        <begin position="336"/>
        <end position="349"/>
    </location>
</feature>
<feature type="compositionally biased region" description="Low complexity" evidence="1">
    <location>
        <begin position="379"/>
        <end position="393"/>
    </location>
</feature>
<dbReference type="AlphaFoldDB" id="A0A8K0TQQ5"/>
<feature type="region of interest" description="Disordered" evidence="1">
    <location>
        <begin position="336"/>
        <end position="449"/>
    </location>
</feature>
<feature type="compositionally biased region" description="Polar residues" evidence="1">
    <location>
        <begin position="22"/>
        <end position="37"/>
    </location>
</feature>
<feature type="compositionally biased region" description="Basic residues" evidence="1">
    <location>
        <begin position="416"/>
        <end position="425"/>
    </location>
</feature>
<protein>
    <submittedName>
        <fullName evidence="2">Uncharacterized protein</fullName>
    </submittedName>
</protein>
<sequence length="449" mass="49035">MTRKLPWARSSSAVASKPLFKSSATPTPGPASRSSPQIKRCRTPQVTPRRGTPASVGRPYKPGRSPSTSPPPQPLPERFMIEGRDADDMYRMVEDEFVVVAGQFTAHLHRAEYERLKNQTRSQNAVAIESIARPVVGSLTEIARKRQETVLRRRQQTEALRKAKSNAGQDDLSGDEGDAPWKGTALHGLMETRTYDQVPLTRLVQLDAGPAGSRRSATASVQSSPSSGLARPSSSGSMFSGFGLKRPREEEIETESDDEDDLDAGVVNRPRSLTTGTAAKRPLLATPTIQPAAKYSTSAPQQKHPASKLLPAAQISRTTAALSATLSYLDRYRPGATSTPLKASATTKPVTVLSDSDEDPFASILKKRQKTRTPETASTPTKAPVKTKVTKAPDVSPTIKDSSDSETDLFADFMKSRRKNSRPPRRISQPEEKKPERKKSLRELIAMHH</sequence>